<evidence type="ECO:0000313" key="1">
    <source>
        <dbReference type="EMBL" id="NBC38302.1"/>
    </source>
</evidence>
<dbReference type="Proteomes" id="UP000537825">
    <property type="component" value="Unassembled WGS sequence"/>
</dbReference>
<gene>
    <name evidence="1" type="ORF">GTZ93_00550</name>
</gene>
<evidence type="ECO:0000313" key="2">
    <source>
        <dbReference type="Proteomes" id="UP000537825"/>
    </source>
</evidence>
<accession>A0A7X4Y5Q5</accession>
<organism evidence="1 2">
    <name type="scientific">Corallococcus exiguus</name>
    <dbReference type="NCBI Taxonomy" id="83462"/>
    <lineage>
        <taxon>Bacteria</taxon>
        <taxon>Pseudomonadati</taxon>
        <taxon>Myxococcota</taxon>
        <taxon>Myxococcia</taxon>
        <taxon>Myxococcales</taxon>
        <taxon>Cystobacterineae</taxon>
        <taxon>Myxococcaceae</taxon>
        <taxon>Corallococcus</taxon>
    </lineage>
</organism>
<reference evidence="1 2" key="1">
    <citation type="submission" date="2020-01" db="EMBL/GenBank/DDBJ databases">
        <title>The draft genome sequence of Corallococcus exiguus DSM 14696.</title>
        <authorList>
            <person name="Zhang X."/>
            <person name="Zhu H."/>
        </authorList>
    </citation>
    <scope>NUCLEOTIDE SEQUENCE [LARGE SCALE GENOMIC DNA]</scope>
    <source>
        <strain evidence="1 2">DSM 14696</strain>
    </source>
</reference>
<comment type="caution">
    <text evidence="1">The sequence shown here is derived from an EMBL/GenBank/DDBJ whole genome shotgun (WGS) entry which is preliminary data.</text>
</comment>
<dbReference type="EMBL" id="JAAAPK010000001">
    <property type="protein sequence ID" value="NBC38302.1"/>
    <property type="molecule type" value="Genomic_DNA"/>
</dbReference>
<protein>
    <submittedName>
        <fullName evidence="1">Addiction module toxin RelE</fullName>
    </submittedName>
</protein>
<proteinExistence type="predicted"/>
<keyword evidence="2" id="KW-1185">Reference proteome</keyword>
<dbReference type="InterPro" id="IPR009241">
    <property type="entry name" value="HigB-like"/>
</dbReference>
<dbReference type="Pfam" id="PF05973">
    <property type="entry name" value="Gp49"/>
    <property type="match status" value="1"/>
</dbReference>
<dbReference type="AlphaFoldDB" id="A0A7X4Y5Q5"/>
<sequence length="127" mass="14058">MQTMARPLIWVGSSLEDLKSFPEEVRGVMGYALHQAQTGGKHPDAKPLTGFKGAGVLEVVEDFDGDTFRAVYTVKLKGVVYVLHAFQKKSRKGIKTPKQDIDLVKLRLKAAEALHAARKHAEKEDSE</sequence>
<name>A0A7X4Y5Q5_9BACT</name>